<dbReference type="AlphaFoldDB" id="A0A2S7SRP2"/>
<evidence type="ECO:0000313" key="3">
    <source>
        <dbReference type="Proteomes" id="UP000239872"/>
    </source>
</evidence>
<protein>
    <recommendedName>
        <fullName evidence="1">DUF559 domain-containing protein</fullName>
    </recommendedName>
</protein>
<dbReference type="Gene3D" id="3.40.960.10">
    <property type="entry name" value="VSR Endonuclease"/>
    <property type="match status" value="1"/>
</dbReference>
<evidence type="ECO:0000313" key="2">
    <source>
        <dbReference type="EMBL" id="PQJ09579.1"/>
    </source>
</evidence>
<dbReference type="RefSeq" id="WP_105040349.1">
    <property type="nucleotide sequence ID" value="NZ_PPSL01000005.1"/>
</dbReference>
<dbReference type="InterPro" id="IPR007569">
    <property type="entry name" value="DUF559"/>
</dbReference>
<dbReference type="OrthoDB" id="9801520at2"/>
<accession>A0A2S7SRP2</accession>
<organism evidence="2 3">
    <name type="scientific">Flavipsychrobacter stenotrophus</name>
    <dbReference type="NCBI Taxonomy" id="2077091"/>
    <lineage>
        <taxon>Bacteria</taxon>
        <taxon>Pseudomonadati</taxon>
        <taxon>Bacteroidota</taxon>
        <taxon>Chitinophagia</taxon>
        <taxon>Chitinophagales</taxon>
        <taxon>Chitinophagaceae</taxon>
        <taxon>Flavipsychrobacter</taxon>
    </lineage>
</organism>
<name>A0A2S7SRP2_9BACT</name>
<dbReference type="EMBL" id="PPSL01000005">
    <property type="protein sequence ID" value="PQJ09579.1"/>
    <property type="molecule type" value="Genomic_DNA"/>
</dbReference>
<comment type="caution">
    <text evidence="2">The sequence shown here is derived from an EMBL/GenBank/DDBJ whole genome shotgun (WGS) entry which is preliminary data.</text>
</comment>
<evidence type="ECO:0000259" key="1">
    <source>
        <dbReference type="Pfam" id="PF04480"/>
    </source>
</evidence>
<dbReference type="InterPro" id="IPR011335">
    <property type="entry name" value="Restrct_endonuc-II-like"/>
</dbReference>
<dbReference type="Pfam" id="PF04480">
    <property type="entry name" value="DUF559"/>
    <property type="match status" value="1"/>
</dbReference>
<dbReference type="SUPFAM" id="SSF52980">
    <property type="entry name" value="Restriction endonuclease-like"/>
    <property type="match status" value="1"/>
</dbReference>
<sequence length="229" mass="26556">MSKVPIEIIKVVNENQYRGDAVRFQVVVREKGQNWDRCFECGLDDLIKFRTELSVIIDSISWYQKLGIEAATAAHIEKANTADEICSSCNFKQSKNCVTCLTVLQSPLERKLYPKLLESNIYFEVQFPLNRFGKKAHINNSEEKDLRLKYADLLTQPDFYLPNGRRPICVYTDGHSYHERTEEQAKRDRGIDRKLQELGFVVMRFTGKDVRESIDKVVGDIRKMVEAKN</sequence>
<gene>
    <name evidence="2" type="ORF">CJD36_016705</name>
</gene>
<feature type="domain" description="DUF559" evidence="1">
    <location>
        <begin position="168"/>
        <end position="225"/>
    </location>
</feature>
<proteinExistence type="predicted"/>
<dbReference type="Proteomes" id="UP000239872">
    <property type="component" value="Unassembled WGS sequence"/>
</dbReference>
<reference evidence="2 3" key="1">
    <citation type="submission" date="2018-01" db="EMBL/GenBank/DDBJ databases">
        <title>A novel member of the phylum Bacteroidetes isolated from glacier ice.</title>
        <authorList>
            <person name="Liu Q."/>
            <person name="Xin Y.-H."/>
        </authorList>
    </citation>
    <scope>NUCLEOTIDE SEQUENCE [LARGE SCALE GENOMIC DNA]</scope>
    <source>
        <strain evidence="2 3">RB1R16</strain>
    </source>
</reference>
<keyword evidence="3" id="KW-1185">Reference proteome</keyword>